<dbReference type="EMBL" id="JBCAWK010000002">
    <property type="protein sequence ID" value="KAK8865915.1"/>
    <property type="molecule type" value="Genomic_DNA"/>
</dbReference>
<dbReference type="PANTHER" id="PTHR12732:SF8">
    <property type="entry name" value="NUCLEAR MRNA EXPORT PROTEIN THP1"/>
    <property type="match status" value="1"/>
</dbReference>
<reference evidence="1 2" key="1">
    <citation type="journal article" date="2024" name="bioRxiv">
        <title>Comparative genomics of Cryptococcus and Kwoniella reveals pathogenesis evolution and contrasting karyotype dynamics via intercentromeric recombination or chromosome fusion.</title>
        <authorList>
            <person name="Coelho M.A."/>
            <person name="David-Palma M."/>
            <person name="Shea T."/>
            <person name="Bowers K."/>
            <person name="McGinley-Smith S."/>
            <person name="Mohammad A.W."/>
            <person name="Gnirke A."/>
            <person name="Yurkov A.M."/>
            <person name="Nowrousian M."/>
            <person name="Sun S."/>
            <person name="Cuomo C.A."/>
            <person name="Heitman J."/>
        </authorList>
    </citation>
    <scope>NUCLEOTIDE SEQUENCE [LARGE SCALE GENOMIC DNA]</scope>
    <source>
        <strain evidence="1 2">CBS 13917</strain>
    </source>
</reference>
<proteinExistence type="predicted"/>
<gene>
    <name evidence="1" type="ORF">IAR55_001063</name>
</gene>
<sequence length="481" mass="54038">MSEVQLVSTFTTHVAQCFNTLSAENLITSIPLEGSHPFFGPLRQALLSIHPNNTSSTNIRSQLGFVRDDVRENLVNFISAILNNIRGEVVEGGGGSGNGDGDESGGAYHDFSRLQLVCCEANKLYAMSRADGAYIHAFMNPLIVILAKGLVQLSSRAASLSTLPLRHGKSARSIRDATRQVIERSNQIATSNMTETEWNEGVGQQHVVGDVIWSLANVLFRIYAERKLHTQSTELQKTLHNLVPREEKRIASRGHLIPQTEVCQSYYWRGKLGVVLLDMRGAKYWLDKALGVCPELQLGWKQRRAILIRLIPVNLLLGLMPPQHLLRDYNMVEFQPLIHASGTGNIPLWRRTLERSREWLRRRSVWLILFERGEILVWRNLFRRTLKCYYASDPTVAKNRCPTWIFFSAARRAFEGSGELEDGTITIEDIIVVLSSLIDQSLILGHLSYSNKQLVMKPSSDGMGGFPAISKVQPRRVEAIA</sequence>
<comment type="caution">
    <text evidence="1">The sequence shown here is derived from an EMBL/GenBank/DDBJ whole genome shotgun (WGS) entry which is preliminary data.</text>
</comment>
<name>A0AAW0Z4K0_9TREE</name>
<dbReference type="AlphaFoldDB" id="A0AAW0Z4K0"/>
<dbReference type="InterPro" id="IPR045114">
    <property type="entry name" value="Csn12-like"/>
</dbReference>
<dbReference type="GO" id="GO:0016973">
    <property type="term" value="P:poly(A)+ mRNA export from nucleus"/>
    <property type="evidence" value="ECO:0007669"/>
    <property type="project" value="TreeGrafter"/>
</dbReference>
<dbReference type="GO" id="GO:0003690">
    <property type="term" value="F:double-stranded DNA binding"/>
    <property type="evidence" value="ECO:0007669"/>
    <property type="project" value="InterPro"/>
</dbReference>
<dbReference type="GO" id="GO:0000973">
    <property type="term" value="P:post-transcriptional tethering of RNA polymerase II gene DNA at nuclear periphery"/>
    <property type="evidence" value="ECO:0007669"/>
    <property type="project" value="TreeGrafter"/>
</dbReference>
<evidence type="ECO:0000313" key="1">
    <source>
        <dbReference type="EMBL" id="KAK8865915.1"/>
    </source>
</evidence>
<dbReference type="GO" id="GO:0070390">
    <property type="term" value="C:transcription export complex 2"/>
    <property type="evidence" value="ECO:0007669"/>
    <property type="project" value="TreeGrafter"/>
</dbReference>
<keyword evidence="2" id="KW-1185">Reference proteome</keyword>
<organism evidence="1 2">
    <name type="scientific">Kwoniella newhampshirensis</name>
    <dbReference type="NCBI Taxonomy" id="1651941"/>
    <lineage>
        <taxon>Eukaryota</taxon>
        <taxon>Fungi</taxon>
        <taxon>Dikarya</taxon>
        <taxon>Basidiomycota</taxon>
        <taxon>Agaricomycotina</taxon>
        <taxon>Tremellomycetes</taxon>
        <taxon>Tremellales</taxon>
        <taxon>Cryptococcaceae</taxon>
        <taxon>Kwoniella</taxon>
    </lineage>
</organism>
<dbReference type="RefSeq" id="XP_066805394.1">
    <property type="nucleotide sequence ID" value="XM_066944193.1"/>
</dbReference>
<protein>
    <recommendedName>
        <fullName evidence="3">PCI domain-containing protein</fullName>
    </recommendedName>
</protein>
<dbReference type="GO" id="GO:0006368">
    <property type="term" value="P:transcription elongation by RNA polymerase II"/>
    <property type="evidence" value="ECO:0007669"/>
    <property type="project" value="TreeGrafter"/>
</dbReference>
<dbReference type="GeneID" id="92178322"/>
<accession>A0AAW0Z4K0</accession>
<evidence type="ECO:0000313" key="2">
    <source>
        <dbReference type="Proteomes" id="UP001388673"/>
    </source>
</evidence>
<evidence type="ECO:0008006" key="3">
    <source>
        <dbReference type="Google" id="ProtNLM"/>
    </source>
</evidence>
<dbReference type="GO" id="GO:0003723">
    <property type="term" value="F:RNA binding"/>
    <property type="evidence" value="ECO:0007669"/>
    <property type="project" value="InterPro"/>
</dbReference>
<dbReference type="KEGG" id="kne:92178322"/>
<dbReference type="PANTHER" id="PTHR12732">
    <property type="entry name" value="UNCHARACTERIZED PROTEASOME COMPONENT REGION PCI-CONTAINING"/>
    <property type="match status" value="1"/>
</dbReference>
<dbReference type="Proteomes" id="UP001388673">
    <property type="component" value="Unassembled WGS sequence"/>
</dbReference>